<proteinExistence type="predicted"/>
<protein>
    <submittedName>
        <fullName evidence="1">Uncharacterized protein</fullName>
    </submittedName>
</protein>
<dbReference type="EMBL" id="BBWV01000003">
    <property type="protein sequence ID" value="GAO44261.1"/>
    <property type="molecule type" value="Genomic_DNA"/>
</dbReference>
<dbReference type="OrthoDB" id="928829at2"/>
<reference evidence="1 2" key="1">
    <citation type="submission" date="2015-04" db="EMBL/GenBank/DDBJ databases">
        <title>Whole genome shotgun sequence of Flavihumibacter petaseus NBRC 106054.</title>
        <authorList>
            <person name="Miyazawa S."/>
            <person name="Hosoyama A."/>
            <person name="Hashimoto M."/>
            <person name="Noguchi M."/>
            <person name="Tsuchikane K."/>
            <person name="Ohji S."/>
            <person name="Yamazoe A."/>
            <person name="Ichikawa N."/>
            <person name="Kimura A."/>
            <person name="Fujita N."/>
        </authorList>
    </citation>
    <scope>NUCLEOTIDE SEQUENCE [LARGE SCALE GENOMIC DNA]</scope>
    <source>
        <strain evidence="1 2">NBRC 106054</strain>
    </source>
</reference>
<evidence type="ECO:0000313" key="1">
    <source>
        <dbReference type="EMBL" id="GAO44261.1"/>
    </source>
</evidence>
<keyword evidence="2" id="KW-1185">Reference proteome</keyword>
<accession>A0A0E9N3J8</accession>
<name>A0A0E9N3J8_9BACT</name>
<gene>
    <name evidence="1" type="ORF">FPE01S_03_02990</name>
</gene>
<comment type="caution">
    <text evidence="1">The sequence shown here is derived from an EMBL/GenBank/DDBJ whole genome shotgun (WGS) entry which is preliminary data.</text>
</comment>
<evidence type="ECO:0000313" key="2">
    <source>
        <dbReference type="Proteomes" id="UP000033121"/>
    </source>
</evidence>
<dbReference type="RefSeq" id="WP_046370213.1">
    <property type="nucleotide sequence ID" value="NZ_BBWV01000003.1"/>
</dbReference>
<dbReference type="Proteomes" id="UP000033121">
    <property type="component" value="Unassembled WGS sequence"/>
</dbReference>
<organism evidence="1 2">
    <name type="scientific">Flavihumibacter petaseus NBRC 106054</name>
    <dbReference type="NCBI Taxonomy" id="1220578"/>
    <lineage>
        <taxon>Bacteria</taxon>
        <taxon>Pseudomonadati</taxon>
        <taxon>Bacteroidota</taxon>
        <taxon>Chitinophagia</taxon>
        <taxon>Chitinophagales</taxon>
        <taxon>Chitinophagaceae</taxon>
        <taxon>Flavihumibacter</taxon>
    </lineage>
</organism>
<sequence>MTETEYTLANKAMREALAAVFQMDFSFPAFTSPKDEFSFLNYLRQLEDLQHKASRIAVYDYIGRPEFIPADLLEPVAATDALTHLQQQLANSGIFLELDRDYPPLTIYRCITEDLFTEEICDIRLPGLEMVFCYEDLSDEGQRAAGCVIDFLEQLRQGSADEAIARLVHSRISPGGVLVSRDEIWQAAVEDRQQLVLAAPEALETDLLVVTDSGNEGKALIRDSGPLPGTRGYTFQLVCEEGEWLICDWWETINPE</sequence>
<dbReference type="AlphaFoldDB" id="A0A0E9N3J8"/>
<dbReference type="STRING" id="1220578.FPE01S_03_02990"/>